<accession>A0A1I0JND6</accession>
<protein>
    <submittedName>
        <fullName evidence="1">Uncharacterized protein</fullName>
    </submittedName>
</protein>
<evidence type="ECO:0000313" key="2">
    <source>
        <dbReference type="Proteomes" id="UP000199320"/>
    </source>
</evidence>
<organism evidence="1 2">
    <name type="scientific">Natrinema hispanicum</name>
    <dbReference type="NCBI Taxonomy" id="392421"/>
    <lineage>
        <taxon>Archaea</taxon>
        <taxon>Methanobacteriati</taxon>
        <taxon>Methanobacteriota</taxon>
        <taxon>Stenosarchaea group</taxon>
        <taxon>Halobacteria</taxon>
        <taxon>Halobacteriales</taxon>
        <taxon>Natrialbaceae</taxon>
        <taxon>Natrinema</taxon>
    </lineage>
</organism>
<evidence type="ECO:0000313" key="1">
    <source>
        <dbReference type="EMBL" id="SEU11336.1"/>
    </source>
</evidence>
<proteinExistence type="predicted"/>
<keyword evidence="2" id="KW-1185">Reference proteome</keyword>
<dbReference type="Proteomes" id="UP000199320">
    <property type="component" value="Unassembled WGS sequence"/>
</dbReference>
<reference evidence="2" key="1">
    <citation type="submission" date="2016-10" db="EMBL/GenBank/DDBJ databases">
        <authorList>
            <person name="Varghese N."/>
            <person name="Submissions S."/>
        </authorList>
    </citation>
    <scope>NUCLEOTIDE SEQUENCE [LARGE SCALE GENOMIC DNA]</scope>
    <source>
        <strain evidence="2">CDM_6</strain>
    </source>
</reference>
<dbReference type="STRING" id="392421.SAMN04488694_14919"/>
<name>A0A1I0JND6_9EURY</name>
<dbReference type="EMBL" id="FOIC01000049">
    <property type="protein sequence ID" value="SEU11336.1"/>
    <property type="molecule type" value="Genomic_DNA"/>
</dbReference>
<dbReference type="AlphaFoldDB" id="A0A1I0JND6"/>
<sequence>MSECSPTGENSERPRERLIDQVWKLRANCEDDDR</sequence>
<gene>
    <name evidence="1" type="ORF">SAMN04488694_14919</name>
</gene>